<evidence type="ECO:0000313" key="10">
    <source>
        <dbReference type="Proteomes" id="UP000030746"/>
    </source>
</evidence>
<dbReference type="OMA" id="FECYNTK"/>
<reference evidence="9 10" key="1">
    <citation type="journal article" date="2013" name="Nature">
        <title>Insights into bilaterian evolution from three spiralian genomes.</title>
        <authorList>
            <person name="Simakov O."/>
            <person name="Marletaz F."/>
            <person name="Cho S.J."/>
            <person name="Edsinger-Gonzales E."/>
            <person name="Havlak P."/>
            <person name="Hellsten U."/>
            <person name="Kuo D.H."/>
            <person name="Larsson T."/>
            <person name="Lv J."/>
            <person name="Arendt D."/>
            <person name="Savage R."/>
            <person name="Osoegawa K."/>
            <person name="de Jong P."/>
            <person name="Grimwood J."/>
            <person name="Chapman J.A."/>
            <person name="Shapiro H."/>
            <person name="Aerts A."/>
            <person name="Otillar R.P."/>
            <person name="Terry A.Y."/>
            <person name="Boore J.L."/>
            <person name="Grigoriev I.V."/>
            <person name="Lindberg D.R."/>
            <person name="Seaver E.C."/>
            <person name="Weisblat D.A."/>
            <person name="Putnam N.H."/>
            <person name="Rokhsar D.S."/>
        </authorList>
    </citation>
    <scope>NUCLEOTIDE SEQUENCE [LARGE SCALE GENOMIC DNA]</scope>
</reference>
<evidence type="ECO:0000256" key="6">
    <source>
        <dbReference type="ARBA" id="ARBA00023242"/>
    </source>
</evidence>
<dbReference type="GO" id="GO:0005737">
    <property type="term" value="C:cytoplasm"/>
    <property type="evidence" value="ECO:0007669"/>
    <property type="project" value="UniProtKB-SubCell"/>
</dbReference>
<name>V4A782_LOTGI</name>
<protein>
    <recommendedName>
        <fullName evidence="8">L antigen family member 3</fullName>
    </recommendedName>
</protein>
<keyword evidence="10" id="KW-1185">Reference proteome</keyword>
<dbReference type="EMBL" id="KB200907">
    <property type="protein sequence ID" value="ESO99803.1"/>
    <property type="molecule type" value="Genomic_DNA"/>
</dbReference>
<evidence type="ECO:0000256" key="4">
    <source>
        <dbReference type="ARBA" id="ARBA00022490"/>
    </source>
</evidence>
<dbReference type="Pfam" id="PF09341">
    <property type="entry name" value="Pcc1"/>
    <property type="match status" value="1"/>
</dbReference>
<dbReference type="Proteomes" id="UP000030746">
    <property type="component" value="Unassembled WGS sequence"/>
</dbReference>
<dbReference type="InterPro" id="IPR015419">
    <property type="entry name" value="CTAG/Pcc1"/>
</dbReference>
<gene>
    <name evidence="9" type="ORF">LOTGIDRAFT_205233</name>
</gene>
<dbReference type="OrthoDB" id="10025739at2759"/>
<dbReference type="GO" id="GO:0005634">
    <property type="term" value="C:nucleus"/>
    <property type="evidence" value="ECO:0007669"/>
    <property type="project" value="UniProtKB-SubCell"/>
</dbReference>
<evidence type="ECO:0000256" key="7">
    <source>
        <dbReference type="ARBA" id="ARBA00053047"/>
    </source>
</evidence>
<sequence length="87" mass="9847">MGCNDVNKVDLNVPFSSKREAEIAYGTLSVDKEPKRGGVKRVVSVDDRFLKVHFEAEEVRSLRVSINSFMDYLLLVIQTIEKFGPQS</sequence>
<dbReference type="GeneID" id="20245816"/>
<organism evidence="9 10">
    <name type="scientific">Lottia gigantea</name>
    <name type="common">Giant owl limpet</name>
    <dbReference type="NCBI Taxonomy" id="225164"/>
    <lineage>
        <taxon>Eukaryota</taxon>
        <taxon>Metazoa</taxon>
        <taxon>Spiralia</taxon>
        <taxon>Lophotrochozoa</taxon>
        <taxon>Mollusca</taxon>
        <taxon>Gastropoda</taxon>
        <taxon>Patellogastropoda</taxon>
        <taxon>Lottioidea</taxon>
        <taxon>Lottiidae</taxon>
        <taxon>Lottia</taxon>
    </lineage>
</organism>
<evidence type="ECO:0000256" key="3">
    <source>
        <dbReference type="ARBA" id="ARBA00007073"/>
    </source>
</evidence>
<dbReference type="RefSeq" id="XP_009049514.1">
    <property type="nucleotide sequence ID" value="XM_009051266.1"/>
</dbReference>
<accession>V4A782</accession>
<dbReference type="GO" id="GO:0000408">
    <property type="term" value="C:EKC/KEOPS complex"/>
    <property type="evidence" value="ECO:0007669"/>
    <property type="project" value="TreeGrafter"/>
</dbReference>
<dbReference type="AlphaFoldDB" id="V4A782"/>
<evidence type="ECO:0000256" key="1">
    <source>
        <dbReference type="ARBA" id="ARBA00004123"/>
    </source>
</evidence>
<dbReference type="PANTHER" id="PTHR31283">
    <property type="entry name" value="EKC/KEOPS COMPLEX SUBUNIT PCC1 FAMILY MEMBER"/>
    <property type="match status" value="1"/>
</dbReference>
<proteinExistence type="inferred from homology"/>
<dbReference type="HOGENOM" id="CLU_113770_6_0_1"/>
<keyword evidence="5" id="KW-0819">tRNA processing</keyword>
<comment type="subcellular location">
    <subcellularLocation>
        <location evidence="2">Cytoplasm</location>
    </subcellularLocation>
    <subcellularLocation>
        <location evidence="1">Nucleus</location>
    </subcellularLocation>
</comment>
<dbReference type="KEGG" id="lgi:LOTGIDRAFT_205233"/>
<evidence type="ECO:0000256" key="2">
    <source>
        <dbReference type="ARBA" id="ARBA00004496"/>
    </source>
</evidence>
<evidence type="ECO:0000256" key="5">
    <source>
        <dbReference type="ARBA" id="ARBA00022694"/>
    </source>
</evidence>
<dbReference type="Gene3D" id="3.30.310.50">
    <property type="entry name" value="Alpha-D-phosphohexomutase, C-terminal domain"/>
    <property type="match status" value="1"/>
</dbReference>
<evidence type="ECO:0000313" key="9">
    <source>
        <dbReference type="EMBL" id="ESO99803.1"/>
    </source>
</evidence>
<comment type="function">
    <text evidence="7">Component of the EKC/KEOPS complex that is required for the formation of a threonylcarbamoyl group on adenosine at position 37 (t(6)A37) in tRNAs that read codons beginning with adenine. The complex is probably involved in the transfer of the threonylcarbamoyl moiety of threonylcarbamoyl-AMP (TC-AMP) to the N6 group of A37. LAGE3 functions as a dimerization module for the complex.</text>
</comment>
<dbReference type="GO" id="GO:0070525">
    <property type="term" value="P:tRNA threonylcarbamoyladenosine metabolic process"/>
    <property type="evidence" value="ECO:0007669"/>
    <property type="project" value="TreeGrafter"/>
</dbReference>
<dbReference type="FunFam" id="3.30.310.50:FF:000005">
    <property type="entry name" value="L antigen family member 3"/>
    <property type="match status" value="1"/>
</dbReference>
<comment type="similarity">
    <text evidence="3">Belongs to the CTAG/PCC1 family.</text>
</comment>
<dbReference type="CTD" id="20245816"/>
<evidence type="ECO:0000256" key="8">
    <source>
        <dbReference type="ARBA" id="ARBA00076355"/>
    </source>
</evidence>
<dbReference type="GO" id="GO:0008033">
    <property type="term" value="P:tRNA processing"/>
    <property type="evidence" value="ECO:0007669"/>
    <property type="project" value="UniProtKB-KW"/>
</dbReference>
<keyword evidence="6" id="KW-0539">Nucleus</keyword>
<keyword evidence="4" id="KW-0963">Cytoplasm</keyword>
<dbReference type="PANTHER" id="PTHR31283:SF5">
    <property type="entry name" value="EKC_KEOPS COMPLEX SUBUNIT LAGE3"/>
    <property type="match status" value="1"/>
</dbReference>